<dbReference type="OrthoDB" id="4462029at2"/>
<evidence type="ECO:0000313" key="11">
    <source>
        <dbReference type="Proteomes" id="UP000216151"/>
    </source>
</evidence>
<evidence type="ECO:0000259" key="9">
    <source>
        <dbReference type="Pfam" id="PF07291"/>
    </source>
</evidence>
<dbReference type="AlphaFoldDB" id="A0A269XX69"/>
<accession>A0A269XX69</accession>
<feature type="transmembrane region" description="Helical" evidence="8">
    <location>
        <begin position="60"/>
        <end position="81"/>
    </location>
</feature>
<evidence type="ECO:0000256" key="1">
    <source>
        <dbReference type="ARBA" id="ARBA00003475"/>
    </source>
</evidence>
<keyword evidence="11" id="KW-1185">Reference proteome</keyword>
<feature type="transmembrane region" description="Helical" evidence="8">
    <location>
        <begin position="87"/>
        <end position="109"/>
    </location>
</feature>
<dbReference type="Proteomes" id="UP000216151">
    <property type="component" value="Unassembled WGS sequence"/>
</dbReference>
<evidence type="ECO:0000256" key="3">
    <source>
        <dbReference type="ARBA" id="ARBA00004856"/>
    </source>
</evidence>
<dbReference type="InterPro" id="IPR009908">
    <property type="entry name" value="Methylamine_util_MauE"/>
</dbReference>
<dbReference type="UniPathway" id="UPA00895"/>
<evidence type="ECO:0000256" key="2">
    <source>
        <dbReference type="ARBA" id="ARBA00004141"/>
    </source>
</evidence>
<gene>
    <name evidence="10" type="ORF">B8X00_09275</name>
</gene>
<dbReference type="EMBL" id="NCXK01000011">
    <property type="protein sequence ID" value="PAK77855.1"/>
    <property type="molecule type" value="Genomic_DNA"/>
</dbReference>
<feature type="transmembrane region" description="Helical" evidence="8">
    <location>
        <begin position="158"/>
        <end position="175"/>
    </location>
</feature>
<protein>
    <recommendedName>
        <fullName evidence="4">Methylamine utilization protein MauE</fullName>
    </recommendedName>
</protein>
<evidence type="ECO:0000256" key="4">
    <source>
        <dbReference type="ARBA" id="ARBA00019078"/>
    </source>
</evidence>
<evidence type="ECO:0000256" key="6">
    <source>
        <dbReference type="ARBA" id="ARBA00022989"/>
    </source>
</evidence>
<feature type="transmembrane region" description="Helical" evidence="8">
    <location>
        <begin position="20"/>
        <end position="39"/>
    </location>
</feature>
<feature type="domain" description="Methylamine utilisation protein MauE" evidence="9">
    <location>
        <begin position="20"/>
        <end position="146"/>
    </location>
</feature>
<keyword evidence="6 8" id="KW-1133">Transmembrane helix</keyword>
<sequence length="196" mass="19867">MSLQASPFLAPVWCIETGQLVAALCAGGIGALFMVAGIAKLRAHDTFLGTLAAYRLLPAWSYESAAWALAVAEIGVAALLFSGIGAGVGSIAAAVLLVVFACAMGVNVLRGRTDLSCGCTPGVAGQKLSWAVVLRTVACAVLALVPCMGLAFGYGVAPVLWGQGVVGGVCLYLLWQAMQVLPPVHVPGSGMQEHGA</sequence>
<comment type="pathway">
    <text evidence="3">One-carbon metabolism; methylamine degradation.</text>
</comment>
<dbReference type="GO" id="GO:0030416">
    <property type="term" value="P:methylamine metabolic process"/>
    <property type="evidence" value="ECO:0007669"/>
    <property type="project" value="InterPro"/>
</dbReference>
<evidence type="ECO:0000313" key="10">
    <source>
        <dbReference type="EMBL" id="PAK77855.1"/>
    </source>
</evidence>
<evidence type="ECO:0000256" key="8">
    <source>
        <dbReference type="SAM" id="Phobius"/>
    </source>
</evidence>
<evidence type="ECO:0000256" key="7">
    <source>
        <dbReference type="ARBA" id="ARBA00023136"/>
    </source>
</evidence>
<name>A0A269XX69_9PROT</name>
<keyword evidence="5 8" id="KW-0812">Transmembrane</keyword>
<keyword evidence="7 8" id="KW-0472">Membrane</keyword>
<reference evidence="10 11" key="1">
    <citation type="submission" date="2017-04" db="EMBL/GenBank/DDBJ databases">
        <title>Kefir bacterial isolates.</title>
        <authorList>
            <person name="Kim Y."/>
            <person name="Blasche S."/>
            <person name="Patil K.R."/>
        </authorList>
    </citation>
    <scope>NUCLEOTIDE SEQUENCE [LARGE SCALE GENOMIC DNA]</scope>
    <source>
        <strain evidence="10 11">KR</strain>
    </source>
</reference>
<dbReference type="Pfam" id="PF07291">
    <property type="entry name" value="MauE"/>
    <property type="match status" value="1"/>
</dbReference>
<comment type="function">
    <text evidence="1">May be specifically involved in the processing, transport, and/or maturation of the MADH beta-subunit.</text>
</comment>
<dbReference type="GO" id="GO:0016020">
    <property type="term" value="C:membrane"/>
    <property type="evidence" value="ECO:0007669"/>
    <property type="project" value="UniProtKB-SubCell"/>
</dbReference>
<evidence type="ECO:0000256" key="5">
    <source>
        <dbReference type="ARBA" id="ARBA00022692"/>
    </source>
</evidence>
<comment type="caution">
    <text evidence="10">The sequence shown here is derived from an EMBL/GenBank/DDBJ whole genome shotgun (WGS) entry which is preliminary data.</text>
</comment>
<dbReference type="RefSeq" id="WP_095349963.1">
    <property type="nucleotide sequence ID" value="NZ_JBDNMF010000035.1"/>
</dbReference>
<comment type="subcellular location">
    <subcellularLocation>
        <location evidence="2">Membrane</location>
        <topology evidence="2">Multi-pass membrane protein</topology>
    </subcellularLocation>
</comment>
<feature type="transmembrane region" description="Helical" evidence="8">
    <location>
        <begin position="130"/>
        <end position="152"/>
    </location>
</feature>
<organism evidence="10 11">
    <name type="scientific">Acetobacter fabarum</name>
    <dbReference type="NCBI Taxonomy" id="483199"/>
    <lineage>
        <taxon>Bacteria</taxon>
        <taxon>Pseudomonadati</taxon>
        <taxon>Pseudomonadota</taxon>
        <taxon>Alphaproteobacteria</taxon>
        <taxon>Acetobacterales</taxon>
        <taxon>Acetobacteraceae</taxon>
        <taxon>Acetobacter</taxon>
    </lineage>
</organism>
<proteinExistence type="predicted"/>